<evidence type="ECO:0000313" key="8">
    <source>
        <dbReference type="Proteomes" id="UP000006701"/>
    </source>
</evidence>
<dbReference type="PROSITE" id="PS00629">
    <property type="entry name" value="IMP_1"/>
    <property type="match status" value="1"/>
</dbReference>
<evidence type="ECO:0000256" key="2">
    <source>
        <dbReference type="ARBA" id="ARBA00009759"/>
    </source>
</evidence>
<dbReference type="KEGG" id="act:ACLA_079860"/>
<dbReference type="Gene3D" id="3.30.540.10">
    <property type="entry name" value="Fructose-1,6-Bisphosphatase, subunit A, domain 1"/>
    <property type="match status" value="1"/>
</dbReference>
<dbReference type="PANTHER" id="PTHR43200:SF2">
    <property type="entry name" value="3'(2'),5'-BISPHOSPHATE NUCLEOTIDASE"/>
    <property type="match status" value="1"/>
</dbReference>
<dbReference type="PANTHER" id="PTHR43200">
    <property type="entry name" value="PHOSPHATASE"/>
    <property type="match status" value="1"/>
</dbReference>
<dbReference type="RefSeq" id="XP_001267728.1">
    <property type="nucleotide sequence ID" value="XM_001267727.1"/>
</dbReference>
<feature type="binding site" evidence="6">
    <location>
        <position position="147"/>
    </location>
    <ligand>
        <name>Mg(2+)</name>
        <dbReference type="ChEBI" id="CHEBI:18420"/>
        <label>1</label>
        <note>catalytic</note>
    </ligand>
</feature>
<dbReference type="Gene3D" id="3.40.190.80">
    <property type="match status" value="1"/>
</dbReference>
<evidence type="ECO:0000256" key="4">
    <source>
        <dbReference type="ARBA" id="ARBA00022801"/>
    </source>
</evidence>
<evidence type="ECO:0000256" key="1">
    <source>
        <dbReference type="ARBA" id="ARBA00001946"/>
    </source>
</evidence>
<dbReference type="SUPFAM" id="SSF56655">
    <property type="entry name" value="Carbohydrate phosphatase"/>
    <property type="match status" value="1"/>
</dbReference>
<protein>
    <submittedName>
        <fullName evidence="7">Inositol monophosphatase family protein</fullName>
    </submittedName>
</protein>
<comment type="cofactor">
    <cofactor evidence="1 6">
        <name>Mg(2+)</name>
        <dbReference type="ChEBI" id="CHEBI:18420"/>
    </cofactor>
</comment>
<accession>A1CSL5</accession>
<name>A1CSL5_ASPCL</name>
<dbReference type="GO" id="GO:0008441">
    <property type="term" value="F:3'(2'),5'-bisphosphate nucleotidase activity"/>
    <property type="evidence" value="ECO:0007669"/>
    <property type="project" value="TreeGrafter"/>
</dbReference>
<dbReference type="CDD" id="cd01517">
    <property type="entry name" value="PAP_phosphatase"/>
    <property type="match status" value="1"/>
</dbReference>
<keyword evidence="5 6" id="KW-0460">Magnesium</keyword>
<dbReference type="AlphaFoldDB" id="A1CSL5"/>
<dbReference type="InterPro" id="IPR051090">
    <property type="entry name" value="Inositol_monoP_superfamily"/>
</dbReference>
<organism evidence="7 8">
    <name type="scientific">Aspergillus clavatus (strain ATCC 1007 / CBS 513.65 / DSM 816 / NCTC 3887 / NRRL 1 / QM 1276 / 107)</name>
    <dbReference type="NCBI Taxonomy" id="344612"/>
    <lineage>
        <taxon>Eukaryota</taxon>
        <taxon>Fungi</taxon>
        <taxon>Dikarya</taxon>
        <taxon>Ascomycota</taxon>
        <taxon>Pezizomycotina</taxon>
        <taxon>Eurotiomycetes</taxon>
        <taxon>Eurotiomycetidae</taxon>
        <taxon>Eurotiales</taxon>
        <taxon>Aspergillaceae</taxon>
        <taxon>Aspergillus</taxon>
        <taxon>Aspergillus subgen. Fumigati</taxon>
    </lineage>
</organism>
<dbReference type="OrthoDB" id="411145at2759"/>
<dbReference type="HOGENOM" id="CLU_033446_1_1_1"/>
<dbReference type="InterPro" id="IPR000760">
    <property type="entry name" value="Inositol_monophosphatase-like"/>
</dbReference>
<comment type="similarity">
    <text evidence="2">Belongs to the inositol monophosphatase superfamily.</text>
</comment>
<evidence type="ECO:0000256" key="5">
    <source>
        <dbReference type="ARBA" id="ARBA00022842"/>
    </source>
</evidence>
<gene>
    <name evidence="7" type="ORF">ACLA_079860</name>
</gene>
<proteinExistence type="inferred from homology"/>
<dbReference type="EMBL" id="DS027060">
    <property type="protein sequence ID" value="EAW06302.1"/>
    <property type="molecule type" value="Genomic_DNA"/>
</dbReference>
<dbReference type="OMA" id="WSSHVRY"/>
<evidence type="ECO:0000256" key="3">
    <source>
        <dbReference type="ARBA" id="ARBA00022723"/>
    </source>
</evidence>
<feature type="binding site" evidence="6">
    <location>
        <position position="148"/>
    </location>
    <ligand>
        <name>Mg(2+)</name>
        <dbReference type="ChEBI" id="CHEBI:18420"/>
        <label>1</label>
        <note>catalytic</note>
    </ligand>
</feature>
<dbReference type="Proteomes" id="UP000006701">
    <property type="component" value="Unassembled WGS sequence"/>
</dbReference>
<keyword evidence="3 6" id="KW-0479">Metal-binding</keyword>
<evidence type="ECO:0000256" key="6">
    <source>
        <dbReference type="PIRSR" id="PIRSR600760-2"/>
    </source>
</evidence>
<dbReference type="GO" id="GO:0046872">
    <property type="term" value="F:metal ion binding"/>
    <property type="evidence" value="ECO:0007669"/>
    <property type="project" value="UniProtKB-KW"/>
</dbReference>
<feature type="binding site" evidence="6">
    <location>
        <position position="70"/>
    </location>
    <ligand>
        <name>Mg(2+)</name>
        <dbReference type="ChEBI" id="CHEBI:18420"/>
        <label>1</label>
        <note>catalytic</note>
    </ligand>
</feature>
<evidence type="ECO:0000313" key="7">
    <source>
        <dbReference type="EMBL" id="EAW06302.1"/>
    </source>
</evidence>
<dbReference type="GO" id="GO:0000103">
    <property type="term" value="P:sulfate assimilation"/>
    <property type="evidence" value="ECO:0007669"/>
    <property type="project" value="TreeGrafter"/>
</dbReference>
<keyword evidence="8" id="KW-1185">Reference proteome</keyword>
<keyword evidence="4" id="KW-0378">Hydrolase</keyword>
<sequence>MTQTYSTELRTASLAVQRACLITKTVLAAHDKGSTAKDDASPVTIADFAAQAVLIAALRRRFPADAFIGEEAAATLRADRALADRVWELVRASESESESESKTLASVEEMLDVIDVGVDAEAEAETEAESGSGRRRRRRRTWIMDPIDGTATFIRGQQYAVSVALVEDGEQVVGVVGCPNVVFGGTTVREDEVDRDGCGMMLSAVKGQGTSMRPLARTGLLLPAEPLPLPLHAKGTGNTDVDSGGLRFAESMASPFISASKHLAVRGRLGISEERVTDLWSMQIKYAALALGACDVMIRIPKEREFHPYVWDHAGGMLVYEEAGGKITDLRGKRFDFGRGRKLSENVGLVAAPPEIHSRVLDIAREVFDAV</sequence>
<dbReference type="InterPro" id="IPR020583">
    <property type="entry name" value="Inositol_monoP_metal-BS"/>
</dbReference>
<dbReference type="VEuPathDB" id="FungiDB:ACLA_079860"/>
<feature type="binding site" evidence="6">
    <location>
        <position position="312"/>
    </location>
    <ligand>
        <name>Mg(2+)</name>
        <dbReference type="ChEBI" id="CHEBI:18420"/>
        <label>1</label>
        <note>catalytic</note>
    </ligand>
</feature>
<dbReference type="GeneID" id="4700045"/>
<dbReference type="STRING" id="344612.A1CSL5"/>
<reference evidence="7 8" key="1">
    <citation type="journal article" date="2008" name="PLoS Genet.">
        <title>Genomic islands in the pathogenic filamentous fungus Aspergillus fumigatus.</title>
        <authorList>
            <person name="Fedorova N.D."/>
            <person name="Khaldi N."/>
            <person name="Joardar V.S."/>
            <person name="Maiti R."/>
            <person name="Amedeo P."/>
            <person name="Anderson M.J."/>
            <person name="Crabtree J."/>
            <person name="Silva J.C."/>
            <person name="Badger J.H."/>
            <person name="Albarraq A."/>
            <person name="Angiuoli S."/>
            <person name="Bussey H."/>
            <person name="Bowyer P."/>
            <person name="Cotty P.J."/>
            <person name="Dyer P.S."/>
            <person name="Egan A."/>
            <person name="Galens K."/>
            <person name="Fraser-Liggett C.M."/>
            <person name="Haas B.J."/>
            <person name="Inman J.M."/>
            <person name="Kent R."/>
            <person name="Lemieux S."/>
            <person name="Malavazi I."/>
            <person name="Orvis J."/>
            <person name="Roemer T."/>
            <person name="Ronning C.M."/>
            <person name="Sundaram J.P."/>
            <person name="Sutton G."/>
            <person name="Turner G."/>
            <person name="Venter J.C."/>
            <person name="White O.R."/>
            <person name="Whitty B.R."/>
            <person name="Youngman P."/>
            <person name="Wolfe K.H."/>
            <person name="Goldman G.H."/>
            <person name="Wortman J.R."/>
            <person name="Jiang B."/>
            <person name="Denning D.W."/>
            <person name="Nierman W.C."/>
        </authorList>
    </citation>
    <scope>NUCLEOTIDE SEQUENCE [LARGE SCALE GENOMIC DNA]</scope>
    <source>
        <strain evidence="8">ATCC 1007 / CBS 513.65 / DSM 816 / NCTC 3887 / NRRL 1</strain>
    </source>
</reference>
<feature type="binding site" evidence="6">
    <location>
        <position position="145"/>
    </location>
    <ligand>
        <name>Mg(2+)</name>
        <dbReference type="ChEBI" id="CHEBI:18420"/>
        <label>1</label>
        <note>catalytic</note>
    </ligand>
</feature>
<dbReference type="eggNOG" id="KOG1528">
    <property type="taxonomic scope" value="Eukaryota"/>
</dbReference>
<dbReference type="Pfam" id="PF00459">
    <property type="entry name" value="Inositol_P"/>
    <property type="match status" value="1"/>
</dbReference>